<protein>
    <recommendedName>
        <fullName evidence="4">YbaB/EbfC DNA-binding family protein</fullName>
    </recommendedName>
</protein>
<accession>A0ABX3BXD0</accession>
<evidence type="ECO:0000313" key="2">
    <source>
        <dbReference type="EMBL" id="OHU08398.1"/>
    </source>
</evidence>
<name>A0ABX3BXD0_9MYCO</name>
<dbReference type="RefSeq" id="WP_070910926.1">
    <property type="nucleotide sequence ID" value="NZ_MLIC01000003.1"/>
</dbReference>
<dbReference type="Proteomes" id="UP000179621">
    <property type="component" value="Unassembled WGS sequence"/>
</dbReference>
<keyword evidence="3" id="KW-1185">Reference proteome</keyword>
<feature type="region of interest" description="Disordered" evidence="1">
    <location>
        <begin position="116"/>
        <end position="145"/>
    </location>
</feature>
<gene>
    <name evidence="2" type="ORF">BKG73_14990</name>
</gene>
<organism evidence="2 3">
    <name type="scientific">Mycobacteroides saopaulense</name>
    <dbReference type="NCBI Taxonomy" id="1578165"/>
    <lineage>
        <taxon>Bacteria</taxon>
        <taxon>Bacillati</taxon>
        <taxon>Actinomycetota</taxon>
        <taxon>Actinomycetes</taxon>
        <taxon>Mycobacteriales</taxon>
        <taxon>Mycobacteriaceae</taxon>
        <taxon>Mycobacteroides</taxon>
    </lineage>
</organism>
<proteinExistence type="predicted"/>
<feature type="compositionally biased region" description="Basic and acidic residues" evidence="1">
    <location>
        <begin position="116"/>
        <end position="128"/>
    </location>
</feature>
<comment type="caution">
    <text evidence="2">The sequence shown here is derived from an EMBL/GenBank/DDBJ whole genome shotgun (WGS) entry which is preliminary data.</text>
</comment>
<sequence length="145" mass="15904">MGFEELSDDELVRWLGGWVGKVSGTTELFVPGKAGGVGTLTVSVHGDLVRLELSDGANGVAPALLSRAIEQGYVDAFREALRQVGLVFDRIEGDVAENAVLLSRVRRMRAEHSDRDGLRRMLKQRAESGQESSWDPGMDPLRRQV</sequence>
<evidence type="ECO:0000313" key="3">
    <source>
        <dbReference type="Proteomes" id="UP000179621"/>
    </source>
</evidence>
<evidence type="ECO:0000256" key="1">
    <source>
        <dbReference type="SAM" id="MobiDB-lite"/>
    </source>
</evidence>
<dbReference type="EMBL" id="MLIH01000027">
    <property type="protein sequence ID" value="OHU08398.1"/>
    <property type="molecule type" value="Genomic_DNA"/>
</dbReference>
<evidence type="ECO:0008006" key="4">
    <source>
        <dbReference type="Google" id="ProtNLM"/>
    </source>
</evidence>
<reference evidence="2 3" key="1">
    <citation type="submission" date="2016-10" db="EMBL/GenBank/DDBJ databases">
        <title>Evaluation of Human, Animal and Environmental Mycobacterium chelonae Isolates by Core Genome Phylogenomic Analysis, Targeted Gene Comparison, and Anti-microbial Susceptibility Patterns: A Tale of Mistaken Identities.</title>
        <authorList>
            <person name="Fogelson S.B."/>
            <person name="Camus A.C."/>
            <person name="Lorenz W."/>
            <person name="Vasireddy R."/>
            <person name="Vasireddy S."/>
            <person name="Smith T."/>
            <person name="Brown-Elliott B.A."/>
            <person name="Wallace R.J.Jr."/>
            <person name="Hasan N.A."/>
            <person name="Reischl U."/>
            <person name="Sanchez S."/>
        </authorList>
    </citation>
    <scope>NUCLEOTIDE SEQUENCE [LARGE SCALE GENOMIC DNA]</scope>
    <source>
        <strain evidence="2 3">8528</strain>
    </source>
</reference>